<evidence type="ECO:0000313" key="2">
    <source>
        <dbReference type="Proteomes" id="UP000054549"/>
    </source>
</evidence>
<organism evidence="1 2">
    <name type="scientific">Amanita muscaria (strain Koide BX008)</name>
    <dbReference type="NCBI Taxonomy" id="946122"/>
    <lineage>
        <taxon>Eukaryota</taxon>
        <taxon>Fungi</taxon>
        <taxon>Dikarya</taxon>
        <taxon>Basidiomycota</taxon>
        <taxon>Agaricomycotina</taxon>
        <taxon>Agaricomycetes</taxon>
        <taxon>Agaricomycetidae</taxon>
        <taxon>Agaricales</taxon>
        <taxon>Pluteineae</taxon>
        <taxon>Amanitaceae</taxon>
        <taxon>Amanita</taxon>
    </lineage>
</organism>
<gene>
    <name evidence="1" type="ORF">M378DRAFT_159397</name>
</gene>
<feature type="non-terminal residue" evidence="1">
    <location>
        <position position="58"/>
    </location>
</feature>
<name>A0A0C2SVY9_AMAMK</name>
<reference evidence="1 2" key="1">
    <citation type="submission" date="2014-04" db="EMBL/GenBank/DDBJ databases">
        <title>Evolutionary Origins and Diversification of the Mycorrhizal Mutualists.</title>
        <authorList>
            <consortium name="DOE Joint Genome Institute"/>
            <consortium name="Mycorrhizal Genomics Consortium"/>
            <person name="Kohler A."/>
            <person name="Kuo A."/>
            <person name="Nagy L.G."/>
            <person name="Floudas D."/>
            <person name="Copeland A."/>
            <person name="Barry K.W."/>
            <person name="Cichocki N."/>
            <person name="Veneault-Fourrey C."/>
            <person name="LaButti K."/>
            <person name="Lindquist E.A."/>
            <person name="Lipzen A."/>
            <person name="Lundell T."/>
            <person name="Morin E."/>
            <person name="Murat C."/>
            <person name="Riley R."/>
            <person name="Ohm R."/>
            <person name="Sun H."/>
            <person name="Tunlid A."/>
            <person name="Henrissat B."/>
            <person name="Grigoriev I.V."/>
            <person name="Hibbett D.S."/>
            <person name="Martin F."/>
        </authorList>
    </citation>
    <scope>NUCLEOTIDE SEQUENCE [LARGE SCALE GENOMIC DNA]</scope>
    <source>
        <strain evidence="1 2">Koide BX008</strain>
    </source>
</reference>
<keyword evidence="2" id="KW-1185">Reference proteome</keyword>
<protein>
    <submittedName>
        <fullName evidence="1">Uncharacterized protein</fullName>
    </submittedName>
</protein>
<dbReference type="EMBL" id="KN818231">
    <property type="protein sequence ID" value="KIL67590.1"/>
    <property type="molecule type" value="Genomic_DNA"/>
</dbReference>
<accession>A0A0C2SVY9</accession>
<dbReference type="AlphaFoldDB" id="A0A0C2SVY9"/>
<dbReference type="InParanoid" id="A0A0C2SVY9"/>
<dbReference type="Proteomes" id="UP000054549">
    <property type="component" value="Unassembled WGS sequence"/>
</dbReference>
<evidence type="ECO:0000313" key="1">
    <source>
        <dbReference type="EMBL" id="KIL67590.1"/>
    </source>
</evidence>
<sequence length="58" mass="6736">MDRKEPILPPYQLKVRFRLPAQLRLRSVTLDKLSPPWRSYVTCKKPSGTLIVSEHCVS</sequence>
<dbReference type="HOGENOM" id="CLU_2984372_0_0_1"/>
<proteinExistence type="predicted"/>